<gene>
    <name evidence="1" type="ORF">FKW44_022577</name>
</gene>
<evidence type="ECO:0000313" key="1">
    <source>
        <dbReference type="EMBL" id="QQP34627.1"/>
    </source>
</evidence>
<dbReference type="AlphaFoldDB" id="A0A7T8GN43"/>
<name>A0A7T8GN43_CALRO</name>
<proteinExistence type="predicted"/>
<feature type="non-terminal residue" evidence="1">
    <location>
        <position position="1"/>
    </location>
</feature>
<accession>A0A7T8GN43</accession>
<reference evidence="2" key="1">
    <citation type="submission" date="2021-01" db="EMBL/GenBank/DDBJ databases">
        <title>Caligus Genome Assembly.</title>
        <authorList>
            <person name="Gallardo-Escarate C."/>
        </authorList>
    </citation>
    <scope>NUCLEOTIDE SEQUENCE [LARGE SCALE GENOMIC DNA]</scope>
</reference>
<keyword evidence="2" id="KW-1185">Reference proteome</keyword>
<protein>
    <submittedName>
        <fullName evidence="1">Uncharacterized protein</fullName>
    </submittedName>
</protein>
<dbReference type="EMBL" id="CP045906">
    <property type="protein sequence ID" value="QQP34627.1"/>
    <property type="molecule type" value="Genomic_DNA"/>
</dbReference>
<sequence>PERPHSGKRHPASAVKDKTVFKRQKPASVMVWLASPPVVENSAYLHSREGKD</sequence>
<evidence type="ECO:0000313" key="2">
    <source>
        <dbReference type="Proteomes" id="UP000595437"/>
    </source>
</evidence>
<organism evidence="1 2">
    <name type="scientific">Caligus rogercresseyi</name>
    <name type="common">Sea louse</name>
    <dbReference type="NCBI Taxonomy" id="217165"/>
    <lineage>
        <taxon>Eukaryota</taxon>
        <taxon>Metazoa</taxon>
        <taxon>Ecdysozoa</taxon>
        <taxon>Arthropoda</taxon>
        <taxon>Crustacea</taxon>
        <taxon>Multicrustacea</taxon>
        <taxon>Hexanauplia</taxon>
        <taxon>Copepoda</taxon>
        <taxon>Siphonostomatoida</taxon>
        <taxon>Caligidae</taxon>
        <taxon>Caligus</taxon>
    </lineage>
</organism>
<dbReference type="Proteomes" id="UP000595437">
    <property type="component" value="Chromosome 17"/>
</dbReference>